<feature type="transmembrane region" description="Helical" evidence="1">
    <location>
        <begin position="52"/>
        <end position="77"/>
    </location>
</feature>
<keyword evidence="1" id="KW-1133">Transmembrane helix</keyword>
<keyword evidence="1" id="KW-0472">Membrane</keyword>
<dbReference type="NCBIfam" id="NF040941">
    <property type="entry name" value="GGGWT_bact"/>
    <property type="match status" value="1"/>
</dbReference>
<protein>
    <recommendedName>
        <fullName evidence="3">Fibrinogen C-terminal domain-containing protein</fullName>
    </recommendedName>
</protein>
<proteinExistence type="predicted"/>
<reference evidence="2" key="1">
    <citation type="submission" date="2017-05" db="UniProtKB">
        <authorList>
            <consortium name="EnsemblMetazoa"/>
        </authorList>
    </citation>
    <scope>IDENTIFICATION</scope>
</reference>
<organism evidence="2">
    <name type="scientific">Amphimedon queenslandica</name>
    <name type="common">Sponge</name>
    <dbReference type="NCBI Taxonomy" id="400682"/>
    <lineage>
        <taxon>Eukaryota</taxon>
        <taxon>Metazoa</taxon>
        <taxon>Porifera</taxon>
        <taxon>Demospongiae</taxon>
        <taxon>Heteroscleromorpha</taxon>
        <taxon>Haplosclerida</taxon>
        <taxon>Niphatidae</taxon>
        <taxon>Amphimedon</taxon>
    </lineage>
</organism>
<dbReference type="EnsemblMetazoa" id="Aqu2.1.05644_001">
    <property type="protein sequence ID" value="Aqu2.1.05644_001"/>
    <property type="gene ID" value="Aqu2.1.05644"/>
</dbReference>
<dbReference type="AlphaFoldDB" id="A0A1X7SU21"/>
<evidence type="ECO:0000313" key="2">
    <source>
        <dbReference type="EnsemblMetazoa" id="Aqu2.1.05644_001"/>
    </source>
</evidence>
<accession>A0A1X7SU21</accession>
<evidence type="ECO:0008006" key="3">
    <source>
        <dbReference type="Google" id="ProtNLM"/>
    </source>
</evidence>
<name>A0A1X7SU21_AMPQE</name>
<dbReference type="InParanoid" id="A0A1X7SU21"/>
<feature type="transmembrane region" description="Helical" evidence="1">
    <location>
        <begin position="319"/>
        <end position="342"/>
    </location>
</feature>
<evidence type="ECO:0000256" key="1">
    <source>
        <dbReference type="SAM" id="Phobius"/>
    </source>
</evidence>
<sequence>MEVKQKYEVMPSDPVQSQENQYEMVPVDTNARRTSVTSTEEVLKQSAWSKPFAVIAVLLCLIVFLLVVILCLLLVLLSAKDATSTSSTATTGAIASSCAKCSDVIVNKVNSNVTGSLPDFNEWANDVAQNTFELLQSSPNFTELNEQILQTTTNSAQKLINIVNTLSNLEDTSTSTAGVVDDILLIAQELLILHNDSTALPTSCKEIKETQPLSLSGVYLLANTTATYSAYCNMEELCGSGGGWTRLSYLDMTDSTENCPSEFRLYQSGGVRACGRTTSSGGSCVSVQFPSNGISYSQVCGRVVGYQYASPDAVYPVSLIQVTMISILIMLMVLVSLVGLLVNMSGH</sequence>
<keyword evidence="1" id="KW-0812">Transmembrane</keyword>